<reference evidence="9" key="1">
    <citation type="submission" date="2016-10" db="EMBL/GenBank/DDBJ databases">
        <authorList>
            <person name="Varghese N."/>
            <person name="Submissions S."/>
        </authorList>
    </citation>
    <scope>NUCLEOTIDE SEQUENCE [LARGE SCALE GENOMIC DNA]</scope>
    <source>
        <strain evidence="9">DSM 11578</strain>
    </source>
</reference>
<dbReference type="InterPro" id="IPR009009">
    <property type="entry name" value="RlpA-like_DPBB"/>
</dbReference>
<keyword evidence="9" id="KW-1185">Reference proteome</keyword>
<keyword evidence="3 4" id="KW-0961">Cell wall biogenesis/degradation</keyword>
<dbReference type="Gene3D" id="2.40.40.10">
    <property type="entry name" value="RlpA-like domain"/>
    <property type="match status" value="1"/>
</dbReference>
<dbReference type="Pfam" id="PF03330">
    <property type="entry name" value="DPBB_1"/>
    <property type="match status" value="1"/>
</dbReference>
<dbReference type="GO" id="GO:0042834">
    <property type="term" value="F:peptidoglycan binding"/>
    <property type="evidence" value="ECO:0007669"/>
    <property type="project" value="InterPro"/>
</dbReference>
<keyword evidence="4" id="KW-0472">Membrane</keyword>
<keyword evidence="4" id="KW-0564">Palmitate</keyword>
<gene>
    <name evidence="4" type="primary">rlpA</name>
    <name evidence="8" type="ORF">SAMN04488079_11730</name>
</gene>
<feature type="signal peptide" evidence="6">
    <location>
        <begin position="1"/>
        <end position="22"/>
    </location>
</feature>
<accession>A0A1I4B540</accession>
<evidence type="ECO:0000256" key="2">
    <source>
        <dbReference type="ARBA" id="ARBA00023239"/>
    </source>
</evidence>
<comment type="subcellular location">
    <subcellularLocation>
        <location evidence="4">Cell membrane</location>
        <topology evidence="4">Lipid-anchor</topology>
    </subcellularLocation>
</comment>
<dbReference type="PANTHER" id="PTHR34183:SF1">
    <property type="entry name" value="ENDOLYTIC PEPTIDOGLYCAN TRANSGLYCOSYLASE RLPA"/>
    <property type="match status" value="1"/>
</dbReference>
<dbReference type="GO" id="GO:0005886">
    <property type="term" value="C:plasma membrane"/>
    <property type="evidence" value="ECO:0007669"/>
    <property type="project" value="UniProtKB-SubCell"/>
</dbReference>
<dbReference type="PROSITE" id="PS51257">
    <property type="entry name" value="PROKAR_LIPOPROTEIN"/>
    <property type="match status" value="1"/>
</dbReference>
<dbReference type="InterPro" id="IPR034718">
    <property type="entry name" value="RlpA"/>
</dbReference>
<organism evidence="8 9">
    <name type="scientific">Methylophaga sulfidovorans</name>
    <dbReference type="NCBI Taxonomy" id="45496"/>
    <lineage>
        <taxon>Bacteria</taxon>
        <taxon>Pseudomonadati</taxon>
        <taxon>Pseudomonadota</taxon>
        <taxon>Gammaproteobacteria</taxon>
        <taxon>Thiotrichales</taxon>
        <taxon>Piscirickettsiaceae</taxon>
        <taxon>Methylophaga</taxon>
    </lineage>
</organism>
<comment type="similarity">
    <text evidence="4 5">Belongs to the RlpA family.</text>
</comment>
<feature type="domain" description="SPOR" evidence="7">
    <location>
        <begin position="196"/>
        <end position="276"/>
    </location>
</feature>
<keyword evidence="1 6" id="KW-0732">Signal</keyword>
<evidence type="ECO:0000256" key="5">
    <source>
        <dbReference type="RuleBase" id="RU003495"/>
    </source>
</evidence>
<dbReference type="InterPro" id="IPR036908">
    <property type="entry name" value="RlpA-like_sf"/>
</dbReference>
<dbReference type="EC" id="4.2.2.-" evidence="4"/>
<dbReference type="InterPro" id="IPR036680">
    <property type="entry name" value="SPOR-like_sf"/>
</dbReference>
<proteinExistence type="inferred from homology"/>
<evidence type="ECO:0000256" key="6">
    <source>
        <dbReference type="SAM" id="SignalP"/>
    </source>
</evidence>
<protein>
    <recommendedName>
        <fullName evidence="4">Endolytic peptidoglycan transglycosylase RlpA</fullName>
        <ecNumber evidence="4">4.2.2.-</ecNumber>
    </recommendedName>
</protein>
<name>A0A1I4B540_9GAMM</name>
<dbReference type="InterPro" id="IPR012997">
    <property type="entry name" value="RplA"/>
</dbReference>
<keyword evidence="4" id="KW-1003">Cell membrane</keyword>
<dbReference type="CDD" id="cd22268">
    <property type="entry name" value="DPBB_RlpA-like"/>
    <property type="match status" value="1"/>
</dbReference>
<sequence length="276" mass="29812">MRLVLHRAGLLLLIGLLSSCGGGVGVVEQDKAPTRVPDLSNVTDAVPKNEPLSKYGNPRQYKVLGKNYYTLSSAEGYHEKGIASWYGTKFHGRRTSSGEIYDMYKMTAAHKTLPLPTYVEVTNLENGKKVIVKVNDRGPFHENRLIDLSYSAATKLGIIAKGTGLVEIRALTTPGKASVTQPAKAPSPEVTASVKSISSAEMFLQVGAFSSLSRAEQIKRKLQHEVTGVITITPFSSSQGTLYRVRIGPISNVEQGDSLATKLTSLGFPNSHIVID</sequence>
<dbReference type="AlphaFoldDB" id="A0A1I4B540"/>
<dbReference type="OrthoDB" id="9779128at2"/>
<evidence type="ECO:0000256" key="1">
    <source>
        <dbReference type="ARBA" id="ARBA00022729"/>
    </source>
</evidence>
<dbReference type="GO" id="GO:0008932">
    <property type="term" value="F:lytic endotransglycosylase activity"/>
    <property type="evidence" value="ECO:0007669"/>
    <property type="project" value="UniProtKB-UniRule"/>
</dbReference>
<dbReference type="Proteomes" id="UP000198924">
    <property type="component" value="Unassembled WGS sequence"/>
</dbReference>
<dbReference type="GO" id="GO:0000270">
    <property type="term" value="P:peptidoglycan metabolic process"/>
    <property type="evidence" value="ECO:0007669"/>
    <property type="project" value="UniProtKB-UniRule"/>
</dbReference>
<evidence type="ECO:0000313" key="9">
    <source>
        <dbReference type="Proteomes" id="UP000198924"/>
    </source>
</evidence>
<dbReference type="STRING" id="45496.SAMN04488079_11730"/>
<dbReference type="PROSITE" id="PS51724">
    <property type="entry name" value="SPOR"/>
    <property type="match status" value="1"/>
</dbReference>
<evidence type="ECO:0000256" key="4">
    <source>
        <dbReference type="HAMAP-Rule" id="MF_02071"/>
    </source>
</evidence>
<dbReference type="GO" id="GO:0009279">
    <property type="term" value="C:cell outer membrane"/>
    <property type="evidence" value="ECO:0007669"/>
    <property type="project" value="TreeGrafter"/>
</dbReference>
<evidence type="ECO:0000259" key="7">
    <source>
        <dbReference type="PROSITE" id="PS51724"/>
    </source>
</evidence>
<dbReference type="Gene3D" id="3.30.70.1070">
    <property type="entry name" value="Sporulation related repeat"/>
    <property type="match status" value="1"/>
</dbReference>
<dbReference type="RefSeq" id="WP_091715351.1">
    <property type="nucleotide sequence ID" value="NZ_FOSH01000017.1"/>
</dbReference>
<dbReference type="SUPFAM" id="SSF110997">
    <property type="entry name" value="Sporulation related repeat"/>
    <property type="match status" value="1"/>
</dbReference>
<dbReference type="HAMAP" id="MF_02071">
    <property type="entry name" value="RlpA"/>
    <property type="match status" value="1"/>
</dbReference>
<keyword evidence="2 4" id="KW-0456">Lyase</keyword>
<dbReference type="InterPro" id="IPR007730">
    <property type="entry name" value="SPOR-like_dom"/>
</dbReference>
<dbReference type="GO" id="GO:0071555">
    <property type="term" value="P:cell wall organization"/>
    <property type="evidence" value="ECO:0007669"/>
    <property type="project" value="UniProtKB-KW"/>
</dbReference>
<dbReference type="Pfam" id="PF05036">
    <property type="entry name" value="SPOR"/>
    <property type="match status" value="1"/>
</dbReference>
<evidence type="ECO:0000313" key="8">
    <source>
        <dbReference type="EMBL" id="SFK63480.1"/>
    </source>
</evidence>
<evidence type="ECO:0000256" key="3">
    <source>
        <dbReference type="ARBA" id="ARBA00023316"/>
    </source>
</evidence>
<dbReference type="NCBIfam" id="TIGR00413">
    <property type="entry name" value="rlpA"/>
    <property type="match status" value="1"/>
</dbReference>
<keyword evidence="4 8" id="KW-0449">Lipoprotein</keyword>
<comment type="function">
    <text evidence="4">Lytic transglycosylase with a strong preference for naked glycan strands that lack stem peptides.</text>
</comment>
<dbReference type="SUPFAM" id="SSF50685">
    <property type="entry name" value="Barwin-like endoglucanases"/>
    <property type="match status" value="1"/>
</dbReference>
<dbReference type="EMBL" id="FOSH01000017">
    <property type="protein sequence ID" value="SFK63480.1"/>
    <property type="molecule type" value="Genomic_DNA"/>
</dbReference>
<dbReference type="PANTHER" id="PTHR34183">
    <property type="entry name" value="ENDOLYTIC PEPTIDOGLYCAN TRANSGLYCOSYLASE RLPA"/>
    <property type="match status" value="1"/>
</dbReference>
<dbReference type="FunFam" id="2.40.40.10:FF:000003">
    <property type="entry name" value="Endolytic peptidoglycan transglycosylase RlpA"/>
    <property type="match status" value="1"/>
</dbReference>
<feature type="chain" id="PRO_5011802014" description="Endolytic peptidoglycan transglycosylase RlpA" evidence="6">
    <location>
        <begin position="23"/>
        <end position="276"/>
    </location>
</feature>